<dbReference type="EMBL" id="BQNB010015215">
    <property type="protein sequence ID" value="GJT37329.1"/>
    <property type="molecule type" value="Genomic_DNA"/>
</dbReference>
<feature type="domain" description="Integrase catalytic" evidence="2">
    <location>
        <begin position="211"/>
        <end position="342"/>
    </location>
</feature>
<evidence type="ECO:0000259" key="2">
    <source>
        <dbReference type="PROSITE" id="PS50994"/>
    </source>
</evidence>
<evidence type="ECO:0000256" key="1">
    <source>
        <dbReference type="ARBA" id="ARBA00022670"/>
    </source>
</evidence>
<comment type="caution">
    <text evidence="3">The sequence shown here is derived from an EMBL/GenBank/DDBJ whole genome shotgun (WGS) entry which is preliminary data.</text>
</comment>
<dbReference type="Pfam" id="PF13976">
    <property type="entry name" value="gag_pre-integrs"/>
    <property type="match status" value="1"/>
</dbReference>
<organism evidence="3 4">
    <name type="scientific">Tanacetum coccineum</name>
    <dbReference type="NCBI Taxonomy" id="301880"/>
    <lineage>
        <taxon>Eukaryota</taxon>
        <taxon>Viridiplantae</taxon>
        <taxon>Streptophyta</taxon>
        <taxon>Embryophyta</taxon>
        <taxon>Tracheophyta</taxon>
        <taxon>Spermatophyta</taxon>
        <taxon>Magnoliopsida</taxon>
        <taxon>eudicotyledons</taxon>
        <taxon>Gunneridae</taxon>
        <taxon>Pentapetalae</taxon>
        <taxon>asterids</taxon>
        <taxon>campanulids</taxon>
        <taxon>Asterales</taxon>
        <taxon>Asteraceae</taxon>
        <taxon>Asteroideae</taxon>
        <taxon>Anthemideae</taxon>
        <taxon>Anthemidinae</taxon>
        <taxon>Tanacetum</taxon>
    </lineage>
</organism>
<accession>A0ABQ5DKK7</accession>
<dbReference type="Proteomes" id="UP001151760">
    <property type="component" value="Unassembled WGS sequence"/>
</dbReference>
<dbReference type="InterPro" id="IPR039537">
    <property type="entry name" value="Retrotran_Ty1/copia-like"/>
</dbReference>
<dbReference type="PROSITE" id="PS50994">
    <property type="entry name" value="INTEGRASE"/>
    <property type="match status" value="1"/>
</dbReference>
<protein>
    <submittedName>
        <fullName evidence="3">Retrovirus-related pol polyprotein from transposon TNT 1-94</fullName>
    </submittedName>
</protein>
<proteinExistence type="predicted"/>
<keyword evidence="1" id="KW-0378">Hydrolase</keyword>
<evidence type="ECO:0000313" key="4">
    <source>
        <dbReference type="Proteomes" id="UP001151760"/>
    </source>
</evidence>
<dbReference type="PANTHER" id="PTHR42648">
    <property type="entry name" value="TRANSPOSASE, PUTATIVE-RELATED"/>
    <property type="match status" value="1"/>
</dbReference>
<reference evidence="3" key="2">
    <citation type="submission" date="2022-01" db="EMBL/GenBank/DDBJ databases">
        <authorList>
            <person name="Yamashiro T."/>
            <person name="Shiraishi A."/>
            <person name="Satake H."/>
            <person name="Nakayama K."/>
        </authorList>
    </citation>
    <scope>NUCLEOTIDE SEQUENCE</scope>
</reference>
<dbReference type="SUPFAM" id="SSF53098">
    <property type="entry name" value="Ribonuclease H-like"/>
    <property type="match status" value="1"/>
</dbReference>
<sequence length="342" mass="39226">MLHLNMLKNEDLVANVDAKNALKVIQMVLWIVDSGCSKHMTVNLKLLSNLVEKIIRRVRFGNDHFAAIIGYEDYVHGNITIFHIYYVEGLGHNLFLVGQLCDGHLEVAFHFKTCYVCNLEGGDLLTSACDSILRTISISDMAVASPVCLMSKATTTKSWLWHRRLSHLNFGTINQHMKQDLVDELPMFKHEKDHLCSACEQGKSKKAVLKTKLVPSTRSKLELIHMDLCGPMRVEIINGMKYIMVIVDDYSCYTWVYFLYTKDEAPEMIIKFITHVQLNFKVQIQKVGTDNGTKFKNPTLRSHYEKLGILHQTLIARTPQQNMLLNEEIKLLSRLYEQCSSF</sequence>
<dbReference type="Gene3D" id="3.30.420.10">
    <property type="entry name" value="Ribonuclease H-like superfamily/Ribonuclease H"/>
    <property type="match status" value="1"/>
</dbReference>
<dbReference type="Pfam" id="PF22936">
    <property type="entry name" value="Pol_BBD"/>
    <property type="match status" value="1"/>
</dbReference>
<dbReference type="PANTHER" id="PTHR42648:SF18">
    <property type="entry name" value="RETROTRANSPOSON, UNCLASSIFIED-LIKE PROTEIN"/>
    <property type="match status" value="1"/>
</dbReference>
<keyword evidence="4" id="KW-1185">Reference proteome</keyword>
<gene>
    <name evidence="3" type="ORF">Tco_0937194</name>
</gene>
<evidence type="ECO:0000313" key="3">
    <source>
        <dbReference type="EMBL" id="GJT37329.1"/>
    </source>
</evidence>
<name>A0ABQ5DKK7_9ASTR</name>
<dbReference type="Pfam" id="PF00665">
    <property type="entry name" value="rve"/>
    <property type="match status" value="1"/>
</dbReference>
<reference evidence="3" key="1">
    <citation type="journal article" date="2022" name="Int. J. Mol. Sci.">
        <title>Draft Genome of Tanacetum Coccineum: Genomic Comparison of Closely Related Tanacetum-Family Plants.</title>
        <authorList>
            <person name="Yamashiro T."/>
            <person name="Shiraishi A."/>
            <person name="Nakayama K."/>
            <person name="Satake H."/>
        </authorList>
    </citation>
    <scope>NUCLEOTIDE SEQUENCE</scope>
</reference>
<dbReference type="InterPro" id="IPR054722">
    <property type="entry name" value="PolX-like_BBD"/>
</dbReference>
<dbReference type="InterPro" id="IPR001584">
    <property type="entry name" value="Integrase_cat-core"/>
</dbReference>
<keyword evidence="1" id="KW-0645">Protease</keyword>
<dbReference type="InterPro" id="IPR036397">
    <property type="entry name" value="RNaseH_sf"/>
</dbReference>
<dbReference type="InterPro" id="IPR025724">
    <property type="entry name" value="GAG-pre-integrase_dom"/>
</dbReference>
<dbReference type="InterPro" id="IPR012337">
    <property type="entry name" value="RNaseH-like_sf"/>
</dbReference>